<evidence type="ECO:0000313" key="2">
    <source>
        <dbReference type="EMBL" id="MCY3053152.1"/>
    </source>
</evidence>
<gene>
    <name evidence="3" type="ORF">I6G68_07640</name>
    <name evidence="2" type="ORF">ODY43_04030</name>
</gene>
<dbReference type="Proteomes" id="UP001069145">
    <property type="component" value="Unassembled WGS sequence"/>
</dbReference>
<dbReference type="EMBL" id="CP065662">
    <property type="protein sequence ID" value="QPS01229.1"/>
    <property type="molecule type" value="Genomic_DNA"/>
</dbReference>
<dbReference type="EMBL" id="JAOTML010000003">
    <property type="protein sequence ID" value="MCY3053152.1"/>
    <property type="molecule type" value="Genomic_DNA"/>
</dbReference>
<evidence type="ECO:0000313" key="3">
    <source>
        <dbReference type="EMBL" id="QPS01229.1"/>
    </source>
</evidence>
<dbReference type="OrthoDB" id="9791837at2"/>
<dbReference type="PANTHER" id="PTHR43591">
    <property type="entry name" value="METHYLTRANSFERASE"/>
    <property type="match status" value="1"/>
</dbReference>
<dbReference type="InterPro" id="IPR041698">
    <property type="entry name" value="Methyltransf_25"/>
</dbReference>
<dbReference type="SUPFAM" id="SSF53335">
    <property type="entry name" value="S-adenosyl-L-methionine-dependent methyltransferases"/>
    <property type="match status" value="1"/>
</dbReference>
<evidence type="ECO:0000259" key="1">
    <source>
        <dbReference type="Pfam" id="PF13649"/>
    </source>
</evidence>
<dbReference type="AlphaFoldDB" id="A0A0X8FDX1"/>
<dbReference type="Pfam" id="PF13649">
    <property type="entry name" value="Methyltransf_25"/>
    <property type="match status" value="1"/>
</dbReference>
<dbReference type="RefSeq" id="WP_060777928.1">
    <property type="nucleotide sequence ID" value="NZ_CP065662.1"/>
</dbReference>
<dbReference type="CDD" id="cd02440">
    <property type="entry name" value="AdoMet_MTases"/>
    <property type="match status" value="1"/>
</dbReference>
<sequence length="224" mass="25179">MALFDDLAGNYDSWYQGEVGAFVDQIEAKLAFSLVNVHPGMSVLDAGCGTGNYSVRLAQAGAQVQAIDISSQMLKEAKRKAEALDLPITFQKMDMNHLDFPRERFDLIFSMTAIEFIEDLEAFIASCFDLLKPGGYLLIGSITQSGDWGQYYQEKKDSIYNYAHFRDSQDFIKYYPKQVLGYREGLYLPVHPDVDLDLASQEAKYAKSASPSFTCVLWQKAGEK</sequence>
<keyword evidence="5" id="KW-1185">Reference proteome</keyword>
<dbReference type="InterPro" id="IPR029063">
    <property type="entry name" value="SAM-dependent_MTases_sf"/>
</dbReference>
<name>A0A0X8FDX1_9LACT</name>
<dbReference type="Proteomes" id="UP000594771">
    <property type="component" value="Chromosome"/>
</dbReference>
<keyword evidence="3" id="KW-0489">Methyltransferase</keyword>
<accession>A0A0X8FDX1</accession>
<proteinExistence type="predicted"/>
<organism evidence="3 4">
    <name type="scientific">Aerococcus urinae</name>
    <dbReference type="NCBI Taxonomy" id="1376"/>
    <lineage>
        <taxon>Bacteria</taxon>
        <taxon>Bacillati</taxon>
        <taxon>Bacillota</taxon>
        <taxon>Bacilli</taxon>
        <taxon>Lactobacillales</taxon>
        <taxon>Aerococcaceae</taxon>
        <taxon>Aerococcus</taxon>
    </lineage>
</organism>
<keyword evidence="3" id="KW-0808">Transferase</keyword>
<dbReference type="Gene3D" id="3.40.50.150">
    <property type="entry name" value="Vaccinia Virus protein VP39"/>
    <property type="match status" value="1"/>
</dbReference>
<feature type="domain" description="Methyltransferase" evidence="1">
    <location>
        <begin position="43"/>
        <end position="135"/>
    </location>
</feature>
<dbReference type="GO" id="GO:0032259">
    <property type="term" value="P:methylation"/>
    <property type="evidence" value="ECO:0007669"/>
    <property type="project" value="UniProtKB-KW"/>
</dbReference>
<reference evidence="3 4" key="1">
    <citation type="submission" date="2020-12" db="EMBL/GenBank/DDBJ databases">
        <title>FDA dAtabase for Regulatory Grade micrObial Sequences (FDA-ARGOS): Supporting development and validation of Infectious Disease Dx tests.</title>
        <authorList>
            <person name="Sproer C."/>
            <person name="Gronow S."/>
            <person name="Severitt S."/>
            <person name="Schroder I."/>
            <person name="Tallon L."/>
            <person name="Sadzewicz L."/>
            <person name="Zhao X."/>
            <person name="Boylan J."/>
            <person name="Ott S."/>
            <person name="Bowen H."/>
            <person name="Vavikolanu K."/>
            <person name="Mehta A."/>
            <person name="Aluvathingal J."/>
            <person name="Nadendla S."/>
            <person name="Lowell S."/>
            <person name="Myers T."/>
            <person name="Yan Y."/>
            <person name="Sichtig H."/>
        </authorList>
    </citation>
    <scope>NUCLEOTIDE SEQUENCE [LARGE SCALE GENOMIC DNA]</scope>
    <source>
        <strain evidence="3 4">FDAARGOS_911</strain>
    </source>
</reference>
<reference evidence="2" key="2">
    <citation type="submission" date="2022-09" db="EMBL/GenBank/DDBJ databases">
        <title>Aerococcus urinae taxonomy study.</title>
        <authorList>
            <person name="Christensen J."/>
            <person name="Senneby E."/>
        </authorList>
    </citation>
    <scope>NUCLEOTIDE SEQUENCE</scope>
    <source>
        <strain evidence="2">NLD-066-U95</strain>
    </source>
</reference>
<dbReference type="GO" id="GO:0008168">
    <property type="term" value="F:methyltransferase activity"/>
    <property type="evidence" value="ECO:0007669"/>
    <property type="project" value="UniProtKB-KW"/>
</dbReference>
<evidence type="ECO:0000313" key="4">
    <source>
        <dbReference type="Proteomes" id="UP000594771"/>
    </source>
</evidence>
<protein>
    <submittedName>
        <fullName evidence="3">Methyltransferase domain-containing protein</fullName>
    </submittedName>
</protein>
<evidence type="ECO:0000313" key="5">
    <source>
        <dbReference type="Proteomes" id="UP001069145"/>
    </source>
</evidence>
<dbReference type="KEGG" id="aun:AWM73_02410"/>